<protein>
    <recommendedName>
        <fullName evidence="2">Glycosyltransferase 2-like domain-containing protein</fullName>
    </recommendedName>
</protein>
<organism evidence="3 4">
    <name type="scientific">[Clostridium] citroniae WAL-19142</name>
    <dbReference type="NCBI Taxonomy" id="742734"/>
    <lineage>
        <taxon>Bacteria</taxon>
        <taxon>Bacillati</taxon>
        <taxon>Bacillota</taxon>
        <taxon>Clostridia</taxon>
        <taxon>Lachnospirales</taxon>
        <taxon>Lachnospiraceae</taxon>
        <taxon>Enterocloster</taxon>
    </lineage>
</organism>
<feature type="transmembrane region" description="Helical" evidence="1">
    <location>
        <begin position="213"/>
        <end position="230"/>
    </location>
</feature>
<sequence length="262" mass="29951">MTLEVLLSCMNQSDFSIVKNSGLISDVLIINQCMQECEQQLYIDNQRIRMVSTKERGLSKSRNLAIRLSDRDICLLCDDDEVFVSDYEEIILRNFEQLPEADIIAFDIQNKETRLKRKIHKIGKLGSLRLCSVQLAFRRKAILSHGVGFDPIMGAGTGNGACEENKFLFDCIRSGLRLYYVPETIASLNTGGSTWFDNYDELFFRQRGSSTRYMMGLIPSIAYGMYYLFAKYQLYSDTISMTDAGRALFGGIYNNTLKKVRY</sequence>
<proteinExistence type="predicted"/>
<keyword evidence="1" id="KW-1133">Transmembrane helix</keyword>
<name>A0A0J9F7Q3_9FIRM</name>
<keyword evidence="1" id="KW-0812">Transmembrane</keyword>
<dbReference type="InterPro" id="IPR001173">
    <property type="entry name" value="Glyco_trans_2-like"/>
</dbReference>
<dbReference type="SUPFAM" id="SSF53448">
    <property type="entry name" value="Nucleotide-diphospho-sugar transferases"/>
    <property type="match status" value="1"/>
</dbReference>
<dbReference type="Proteomes" id="UP000037392">
    <property type="component" value="Unassembled WGS sequence"/>
</dbReference>
<dbReference type="Gene3D" id="3.90.550.10">
    <property type="entry name" value="Spore Coat Polysaccharide Biosynthesis Protein SpsA, Chain A"/>
    <property type="match status" value="1"/>
</dbReference>
<reference evidence="3 4" key="1">
    <citation type="submission" date="2011-04" db="EMBL/GenBank/DDBJ databases">
        <title>The Genome Sequence of Clostridium citroniae WAL-19142.</title>
        <authorList>
            <consortium name="The Broad Institute Genome Sequencing Platform"/>
            <person name="Earl A."/>
            <person name="Ward D."/>
            <person name="Feldgarden M."/>
            <person name="Gevers D."/>
            <person name="Warren Y.A."/>
            <person name="Tyrrell K.L."/>
            <person name="Citron D.M."/>
            <person name="Goldstein E.J."/>
            <person name="Daigneault M."/>
            <person name="Allen-Vercoe E."/>
            <person name="Young S.K."/>
            <person name="Zeng Q."/>
            <person name="Gargeya S."/>
            <person name="Fitzgerald M."/>
            <person name="Haas B."/>
            <person name="Abouelleil A."/>
            <person name="Alvarado L."/>
            <person name="Arachchi H.M."/>
            <person name="Berlin A."/>
            <person name="Brown A."/>
            <person name="Chapman S.B."/>
            <person name="Chen Z."/>
            <person name="Dunbar C."/>
            <person name="Freedman E."/>
            <person name="Gearin G."/>
            <person name="Gellesch M."/>
            <person name="Goldberg J."/>
            <person name="Griggs A."/>
            <person name="Gujja S."/>
            <person name="Heilman E.R."/>
            <person name="Heiman D."/>
            <person name="Howarth C."/>
            <person name="Larson L."/>
            <person name="Lui A."/>
            <person name="MacDonald P.J."/>
            <person name="Mehta T."/>
            <person name="Montmayeur A."/>
            <person name="Murphy C."/>
            <person name="Neiman D."/>
            <person name="Pearson M."/>
            <person name="Priest M."/>
            <person name="Roberts A."/>
            <person name="Saif S."/>
            <person name="Shea T."/>
            <person name="Shenoy N."/>
            <person name="Sisk P."/>
            <person name="Stolte C."/>
            <person name="Sykes S."/>
            <person name="White J."/>
            <person name="Yandava C."/>
            <person name="Wortman J."/>
            <person name="Nusbaum C."/>
            <person name="Birren B."/>
        </authorList>
    </citation>
    <scope>NUCLEOTIDE SEQUENCE [LARGE SCALE GENOMIC DNA]</scope>
    <source>
        <strain evidence="3 4">WAL-19142</strain>
    </source>
</reference>
<dbReference type="Pfam" id="PF00535">
    <property type="entry name" value="Glycos_transf_2"/>
    <property type="match status" value="1"/>
</dbReference>
<evidence type="ECO:0000313" key="4">
    <source>
        <dbReference type="Proteomes" id="UP000037392"/>
    </source>
</evidence>
<evidence type="ECO:0000259" key="2">
    <source>
        <dbReference type="Pfam" id="PF00535"/>
    </source>
</evidence>
<dbReference type="EMBL" id="ADLK01000001">
    <property type="protein sequence ID" value="KMW24255.1"/>
    <property type="molecule type" value="Genomic_DNA"/>
</dbReference>
<feature type="domain" description="Glycosyltransferase 2-like" evidence="2">
    <location>
        <begin position="41"/>
        <end position="122"/>
    </location>
</feature>
<dbReference type="RefSeq" id="WP_048928972.1">
    <property type="nucleotide sequence ID" value="NZ_KQ235875.1"/>
</dbReference>
<dbReference type="CDD" id="cd00761">
    <property type="entry name" value="Glyco_tranf_GTA_type"/>
    <property type="match status" value="1"/>
</dbReference>
<dbReference type="PATRIC" id="fig|742734.4.peg.122"/>
<keyword evidence="1" id="KW-0472">Membrane</keyword>
<dbReference type="AlphaFoldDB" id="A0A0J9F7Q3"/>
<comment type="caution">
    <text evidence="3">The sequence shown here is derived from an EMBL/GenBank/DDBJ whole genome shotgun (WGS) entry which is preliminary data.</text>
</comment>
<accession>A0A0J9F7Q3</accession>
<dbReference type="InterPro" id="IPR029044">
    <property type="entry name" value="Nucleotide-diphossugar_trans"/>
</dbReference>
<evidence type="ECO:0000256" key="1">
    <source>
        <dbReference type="SAM" id="Phobius"/>
    </source>
</evidence>
<evidence type="ECO:0000313" key="3">
    <source>
        <dbReference type="EMBL" id="KMW24255.1"/>
    </source>
</evidence>
<dbReference type="GeneID" id="93163600"/>
<gene>
    <name evidence="3" type="ORF">HMPREF9470_00117</name>
</gene>
<dbReference type="OrthoDB" id="9778406at2"/>